<keyword evidence="1" id="KW-0687">Ribonucleoprotein</keyword>
<reference evidence="1" key="1">
    <citation type="submission" date="2022-10" db="EMBL/GenBank/DDBJ databases">
        <title>Culturing micro-colonial fungi from biological soil crusts in the Mojave desert and describing Neophaeococcomyces mojavensis, and introducing the new genera and species Taxawa tesnikishii.</title>
        <authorList>
            <person name="Kurbessoian T."/>
            <person name="Stajich J.E."/>
        </authorList>
    </citation>
    <scope>NUCLEOTIDE SEQUENCE</scope>
    <source>
        <strain evidence="1">JES_115</strain>
    </source>
</reference>
<evidence type="ECO:0000313" key="1">
    <source>
        <dbReference type="EMBL" id="KAJ9640023.1"/>
    </source>
</evidence>
<accession>A0ACC2YXD1</accession>
<gene>
    <name evidence="1" type="primary">MRPL2</name>
    <name evidence="1" type="ORF">H2199_006257</name>
</gene>
<organism evidence="1 2">
    <name type="scientific">Coniosporium tulheliwenetii</name>
    <dbReference type="NCBI Taxonomy" id="3383036"/>
    <lineage>
        <taxon>Eukaryota</taxon>
        <taxon>Fungi</taxon>
        <taxon>Dikarya</taxon>
        <taxon>Ascomycota</taxon>
        <taxon>Pezizomycotina</taxon>
        <taxon>Dothideomycetes</taxon>
        <taxon>Dothideomycetes incertae sedis</taxon>
        <taxon>Coniosporium</taxon>
    </lineage>
</organism>
<proteinExistence type="predicted"/>
<evidence type="ECO:0000313" key="2">
    <source>
        <dbReference type="Proteomes" id="UP001172680"/>
    </source>
</evidence>
<dbReference type="EMBL" id="JAPDRP010000018">
    <property type="protein sequence ID" value="KAJ9640023.1"/>
    <property type="molecule type" value="Genomic_DNA"/>
</dbReference>
<sequence>MLLPRLCAPARAAFAASRNPHTTPSISNTALEAVRCSNAAPATTILSFVRHATHQSEGRANGPKDGPGKRLGAKKTGEQYVIPGNIIFRQRGTLWFPGENCDIGRDHTIFATQPGYVKYYKDPLKHPKRQYIGVVFERHQTLPVPPNAARRRRLGMLAVKREDVEGAEGSMVGELVEGVNSTEGMAREAPREDGVPKVVKAGNKELVMRPGYMYREANWQIGRAAEKKGVKVNKFDRGDRFTAWRKRNARKERNAESRRLRTKKK</sequence>
<keyword evidence="1" id="KW-0689">Ribosomal protein</keyword>
<keyword evidence="2" id="KW-1185">Reference proteome</keyword>
<dbReference type="EC" id="1.1.1.41" evidence="1"/>
<dbReference type="Proteomes" id="UP001172680">
    <property type="component" value="Unassembled WGS sequence"/>
</dbReference>
<comment type="caution">
    <text evidence="1">The sequence shown here is derived from an EMBL/GenBank/DDBJ whole genome shotgun (WGS) entry which is preliminary data.</text>
</comment>
<keyword evidence="1" id="KW-0560">Oxidoreductase</keyword>
<protein>
    <submittedName>
        <fullName evidence="1">54S ribosomal protein L2 mitochondrial</fullName>
        <ecNumber evidence="1">1.1.1.41</ecNumber>
    </submittedName>
</protein>
<name>A0ACC2YXD1_9PEZI</name>